<sequence>MAKKGGRVAGGRIWDHDQTEYRRDNGEPSSTTEARPFSSPSSLLAKVGREKEALTLLANIQSNGNEDDPMVIVEWEEIITRKFVKNGMWKRTTAGMTVQAWQQLAGANVIVYYSWPQMKRYYGHLGTQTERRTLLVYAALGMGLCHFIANIVIAVDGGHSANTVIFFSFMLIVIYDLTLAPVCWIYAAEVFSFALNMFTPPAFVNITWRLFIIFGVLCILASAWFWVFYPDTCGKTLEEVEIMFKDRPKPWKTRKGESRLQAEIEAVIARREKGGVADVHVAAGSEKNDETRLRVV</sequence>
<evidence type="ECO:0000256" key="6">
    <source>
        <dbReference type="SAM" id="Phobius"/>
    </source>
</evidence>
<accession>A0AA40EIV7</accession>
<feature type="compositionally biased region" description="Polar residues" evidence="5">
    <location>
        <begin position="27"/>
        <end position="42"/>
    </location>
</feature>
<gene>
    <name evidence="7" type="ORF">B0T18DRAFT_470711</name>
</gene>
<dbReference type="AlphaFoldDB" id="A0AA40EIV7"/>
<feature type="transmembrane region" description="Helical" evidence="6">
    <location>
        <begin position="134"/>
        <end position="153"/>
    </location>
</feature>
<reference evidence="7" key="1">
    <citation type="submission" date="2023-06" db="EMBL/GenBank/DDBJ databases">
        <title>Genome-scale phylogeny and comparative genomics of the fungal order Sordariales.</title>
        <authorList>
            <consortium name="Lawrence Berkeley National Laboratory"/>
            <person name="Hensen N."/>
            <person name="Bonometti L."/>
            <person name="Westerberg I."/>
            <person name="Brannstrom I.O."/>
            <person name="Guillou S."/>
            <person name="Cros-Aarteil S."/>
            <person name="Calhoun S."/>
            <person name="Haridas S."/>
            <person name="Kuo A."/>
            <person name="Mondo S."/>
            <person name="Pangilinan J."/>
            <person name="Riley R."/>
            <person name="LaButti K."/>
            <person name="Andreopoulos B."/>
            <person name="Lipzen A."/>
            <person name="Chen C."/>
            <person name="Yanf M."/>
            <person name="Daum C."/>
            <person name="Ng V."/>
            <person name="Clum A."/>
            <person name="Steindorff A."/>
            <person name="Ohm R."/>
            <person name="Martin F."/>
            <person name="Silar P."/>
            <person name="Natvig D."/>
            <person name="Lalanne C."/>
            <person name="Gautier V."/>
            <person name="Ament-velasquez S.L."/>
            <person name="Kruys A."/>
            <person name="Hutchinson M.I."/>
            <person name="Powell A.J."/>
            <person name="Barry K."/>
            <person name="Miller A.N."/>
            <person name="Grigoriev I.V."/>
            <person name="Debuchy R."/>
            <person name="Gladieux P."/>
            <person name="Thoren M.H."/>
            <person name="Johannesson H."/>
        </authorList>
    </citation>
    <scope>NUCLEOTIDE SEQUENCE</scope>
    <source>
        <strain evidence="7">SMH3187-1</strain>
    </source>
</reference>
<dbReference type="InterPro" id="IPR050360">
    <property type="entry name" value="MFS_Sugar_Transporters"/>
</dbReference>
<dbReference type="InterPro" id="IPR005828">
    <property type="entry name" value="MFS_sugar_transport-like"/>
</dbReference>
<dbReference type="GO" id="GO:0005351">
    <property type="term" value="F:carbohydrate:proton symporter activity"/>
    <property type="evidence" value="ECO:0007669"/>
    <property type="project" value="TreeGrafter"/>
</dbReference>
<evidence type="ECO:0000256" key="1">
    <source>
        <dbReference type="ARBA" id="ARBA00004141"/>
    </source>
</evidence>
<comment type="subcellular location">
    <subcellularLocation>
        <location evidence="1">Membrane</location>
        <topology evidence="1">Multi-pass membrane protein</topology>
    </subcellularLocation>
</comment>
<keyword evidence="8" id="KW-1185">Reference proteome</keyword>
<dbReference type="EMBL" id="JAUKUD010000006">
    <property type="protein sequence ID" value="KAK0740152.1"/>
    <property type="molecule type" value="Genomic_DNA"/>
</dbReference>
<organism evidence="7 8">
    <name type="scientific">Schizothecium vesticola</name>
    <dbReference type="NCBI Taxonomy" id="314040"/>
    <lineage>
        <taxon>Eukaryota</taxon>
        <taxon>Fungi</taxon>
        <taxon>Dikarya</taxon>
        <taxon>Ascomycota</taxon>
        <taxon>Pezizomycotina</taxon>
        <taxon>Sordariomycetes</taxon>
        <taxon>Sordariomycetidae</taxon>
        <taxon>Sordariales</taxon>
        <taxon>Schizotheciaceae</taxon>
        <taxon>Schizothecium</taxon>
    </lineage>
</organism>
<dbReference type="Pfam" id="PF00083">
    <property type="entry name" value="Sugar_tr"/>
    <property type="match status" value="2"/>
</dbReference>
<feature type="compositionally biased region" description="Basic and acidic residues" evidence="5">
    <location>
        <begin position="13"/>
        <end position="26"/>
    </location>
</feature>
<protein>
    <submittedName>
        <fullName evidence="7">Uncharacterized protein</fullName>
    </submittedName>
</protein>
<dbReference type="PANTHER" id="PTHR48022:SF47">
    <property type="entry name" value="MAJOR FACILITATOR SUPERFAMILY (MFS) PROFILE DOMAIN-CONTAINING PROTEIN"/>
    <property type="match status" value="1"/>
</dbReference>
<name>A0AA40EIV7_9PEZI</name>
<evidence type="ECO:0000256" key="5">
    <source>
        <dbReference type="SAM" id="MobiDB-lite"/>
    </source>
</evidence>
<feature type="transmembrane region" description="Helical" evidence="6">
    <location>
        <begin position="165"/>
        <end position="187"/>
    </location>
</feature>
<keyword evidence="3 6" id="KW-1133">Transmembrane helix</keyword>
<feature type="region of interest" description="Disordered" evidence="5">
    <location>
        <begin position="1"/>
        <end position="42"/>
    </location>
</feature>
<keyword evidence="2 6" id="KW-0812">Transmembrane</keyword>
<dbReference type="Proteomes" id="UP001172155">
    <property type="component" value="Unassembled WGS sequence"/>
</dbReference>
<comment type="caution">
    <text evidence="7">The sequence shown here is derived from an EMBL/GenBank/DDBJ whole genome shotgun (WGS) entry which is preliminary data.</text>
</comment>
<keyword evidence="4 6" id="KW-0472">Membrane</keyword>
<evidence type="ECO:0000313" key="7">
    <source>
        <dbReference type="EMBL" id="KAK0740152.1"/>
    </source>
</evidence>
<dbReference type="InterPro" id="IPR036259">
    <property type="entry name" value="MFS_trans_sf"/>
</dbReference>
<evidence type="ECO:0000256" key="2">
    <source>
        <dbReference type="ARBA" id="ARBA00022692"/>
    </source>
</evidence>
<feature type="transmembrane region" description="Helical" evidence="6">
    <location>
        <begin position="208"/>
        <end position="229"/>
    </location>
</feature>
<evidence type="ECO:0000256" key="4">
    <source>
        <dbReference type="ARBA" id="ARBA00023136"/>
    </source>
</evidence>
<dbReference type="Gene3D" id="1.20.1250.20">
    <property type="entry name" value="MFS general substrate transporter like domains"/>
    <property type="match status" value="2"/>
</dbReference>
<evidence type="ECO:0000313" key="8">
    <source>
        <dbReference type="Proteomes" id="UP001172155"/>
    </source>
</evidence>
<dbReference type="GO" id="GO:0016020">
    <property type="term" value="C:membrane"/>
    <property type="evidence" value="ECO:0007669"/>
    <property type="project" value="UniProtKB-SubCell"/>
</dbReference>
<evidence type="ECO:0000256" key="3">
    <source>
        <dbReference type="ARBA" id="ARBA00022989"/>
    </source>
</evidence>
<proteinExistence type="predicted"/>
<dbReference type="SUPFAM" id="SSF103473">
    <property type="entry name" value="MFS general substrate transporter"/>
    <property type="match status" value="1"/>
</dbReference>
<dbReference type="PANTHER" id="PTHR48022">
    <property type="entry name" value="PLASTIDIC GLUCOSE TRANSPORTER 4"/>
    <property type="match status" value="1"/>
</dbReference>